<reference evidence="2 3" key="1">
    <citation type="submission" date="2016-06" db="EMBL/GenBank/DDBJ databases">
        <authorList>
            <consortium name="Pathogen Informatics"/>
        </authorList>
    </citation>
    <scope>NUCLEOTIDE SEQUENCE [LARGE SCALE GENOMIC DNA]</scope>
    <source>
        <strain evidence="2">PowCR01</strain>
    </source>
</reference>
<evidence type="ECO:0000256" key="1">
    <source>
        <dbReference type="SAM" id="Phobius"/>
    </source>
</evidence>
<dbReference type="EMBL" id="LT594512">
    <property type="protein sequence ID" value="SBT76557.1"/>
    <property type="molecule type" value="Genomic_DNA"/>
</dbReference>
<organism evidence="2 3">
    <name type="scientific">Plasmodium ovale</name>
    <name type="common">malaria parasite P. ovale</name>
    <dbReference type="NCBI Taxonomy" id="36330"/>
    <lineage>
        <taxon>Eukaryota</taxon>
        <taxon>Sar</taxon>
        <taxon>Alveolata</taxon>
        <taxon>Apicomplexa</taxon>
        <taxon>Aconoidasida</taxon>
        <taxon>Haemosporida</taxon>
        <taxon>Plasmodiidae</taxon>
        <taxon>Plasmodium</taxon>
        <taxon>Plasmodium (Plasmodium)</taxon>
    </lineage>
</organism>
<feature type="transmembrane region" description="Helical" evidence="1">
    <location>
        <begin position="229"/>
        <end position="252"/>
    </location>
</feature>
<proteinExistence type="predicted"/>
<dbReference type="OrthoDB" id="10490744at2759"/>
<gene>
    <name evidence="2" type="primary">PowCR01_080005300</name>
    <name evidence="2" type="ORF">POWCR01_080005300</name>
</gene>
<protein>
    <submittedName>
        <fullName evidence="2">PIR protein</fullName>
    </submittedName>
</protein>
<keyword evidence="1" id="KW-1133">Transmembrane helix</keyword>
<dbReference type="Proteomes" id="UP000243200">
    <property type="component" value="Chromosome 8"/>
</dbReference>
<name>A0A1C3KR66_PLAOA</name>
<dbReference type="AlphaFoldDB" id="A0A1C3KR66"/>
<dbReference type="VEuPathDB" id="PlasmoDB:POWCR01_080005300"/>
<evidence type="ECO:0000313" key="2">
    <source>
        <dbReference type="EMBL" id="SBT76557.1"/>
    </source>
</evidence>
<dbReference type="VEuPathDB" id="PlasmoDB:PocGH01_00120300"/>
<evidence type="ECO:0000313" key="3">
    <source>
        <dbReference type="Proteomes" id="UP000243200"/>
    </source>
</evidence>
<accession>A0A1C3KR66</accession>
<sequence length="299" mass="34663">MLTFSPEEETQNRTYAYWTDFFNQIHVNFSNSNNYVAEISKYEDPILKHIALYVMENYKAGEKYFRKNDKNNKACFTLNRWLDQKRNLFTSGKKCTNNVDLWKNTIEKLWEVLYKENDNNLCLRKSNTSNGYPHILGEPKCYKHVPENHNYYDPKELPSICQKQVVPSTCTCPAQVICPAQVTSPEKDMCPEPPTCNCDTAPSMHEPHTSLECNYTGSKKLDMITSSGFTFFGTCILFFILSKFTPLISWLYSRKIKGKMASHYIGEEDTNDILGSYSGNYDSHYEEGRNNILYYSALN</sequence>
<keyword evidence="1" id="KW-0812">Transmembrane</keyword>
<keyword evidence="1" id="KW-0472">Membrane</keyword>